<dbReference type="PANTHER" id="PTHR12398">
    <property type="entry name" value="PROTEIN PHOSPHATASE INHIBITOR"/>
    <property type="match status" value="1"/>
</dbReference>
<evidence type="ECO:0000313" key="2">
    <source>
        <dbReference type="EMBL" id="ORY39777.1"/>
    </source>
</evidence>
<sequence>METPPKTKGILKHGSSSGSIDKNLPTKIRWDEDNIMMTEADRGKTMKITEPKTPFIRYNIDKDEVYGHTAAVEPVELTMALEAEKQEMPDFSLGGSSEEFEEEKPSDAQNDDWDDDSEEEETEEERRKREEFKKKRAEHYNMKEALALIHSHKFDDEDEDEE</sequence>
<gene>
    <name evidence="2" type="ORF">LY90DRAFT_672333</name>
</gene>
<dbReference type="STRING" id="1754190.A0A1Y2BYQ9"/>
<evidence type="ECO:0000313" key="3">
    <source>
        <dbReference type="Proteomes" id="UP000193920"/>
    </source>
</evidence>
<dbReference type="InterPro" id="IPR007062">
    <property type="entry name" value="PPI-2"/>
</dbReference>
<organism evidence="2 3">
    <name type="scientific">Neocallimastix californiae</name>
    <dbReference type="NCBI Taxonomy" id="1754190"/>
    <lineage>
        <taxon>Eukaryota</taxon>
        <taxon>Fungi</taxon>
        <taxon>Fungi incertae sedis</taxon>
        <taxon>Chytridiomycota</taxon>
        <taxon>Chytridiomycota incertae sedis</taxon>
        <taxon>Neocallimastigomycetes</taxon>
        <taxon>Neocallimastigales</taxon>
        <taxon>Neocallimastigaceae</taxon>
        <taxon>Neocallimastix</taxon>
    </lineage>
</organism>
<keyword evidence="3" id="KW-1185">Reference proteome</keyword>
<feature type="region of interest" description="Disordered" evidence="1">
    <location>
        <begin position="83"/>
        <end position="136"/>
    </location>
</feature>
<accession>A0A1Y2BYQ9</accession>
<feature type="compositionally biased region" description="Basic and acidic residues" evidence="1">
    <location>
        <begin position="124"/>
        <end position="136"/>
    </location>
</feature>
<dbReference type="GO" id="GO:0004864">
    <property type="term" value="F:protein phosphatase inhibitor activity"/>
    <property type="evidence" value="ECO:0007669"/>
    <property type="project" value="InterPro"/>
</dbReference>
<evidence type="ECO:0000256" key="1">
    <source>
        <dbReference type="SAM" id="MobiDB-lite"/>
    </source>
</evidence>
<name>A0A1Y2BYQ9_9FUNG</name>
<dbReference type="GO" id="GO:0009966">
    <property type="term" value="P:regulation of signal transduction"/>
    <property type="evidence" value="ECO:0007669"/>
    <property type="project" value="InterPro"/>
</dbReference>
<evidence type="ECO:0008006" key="4">
    <source>
        <dbReference type="Google" id="ProtNLM"/>
    </source>
</evidence>
<dbReference type="PANTHER" id="PTHR12398:SF20">
    <property type="entry name" value="PROTEIN PHOSPHATASE 1 REGULATORY INHIBITOR SUBUNIT 2"/>
    <property type="match status" value="1"/>
</dbReference>
<proteinExistence type="predicted"/>
<dbReference type="EMBL" id="MCOG01000130">
    <property type="protein sequence ID" value="ORY39777.1"/>
    <property type="molecule type" value="Genomic_DNA"/>
</dbReference>
<dbReference type="Proteomes" id="UP000193920">
    <property type="component" value="Unassembled WGS sequence"/>
</dbReference>
<feature type="compositionally biased region" description="Acidic residues" evidence="1">
    <location>
        <begin position="98"/>
        <end position="123"/>
    </location>
</feature>
<dbReference type="OrthoDB" id="551302at2759"/>
<comment type="caution">
    <text evidence="2">The sequence shown here is derived from an EMBL/GenBank/DDBJ whole genome shotgun (WGS) entry which is preliminary data.</text>
</comment>
<feature type="region of interest" description="Disordered" evidence="1">
    <location>
        <begin position="1"/>
        <end position="26"/>
    </location>
</feature>
<reference evidence="2 3" key="1">
    <citation type="submission" date="2016-08" db="EMBL/GenBank/DDBJ databases">
        <title>A Parts List for Fungal Cellulosomes Revealed by Comparative Genomics.</title>
        <authorList>
            <consortium name="DOE Joint Genome Institute"/>
            <person name="Haitjema C.H."/>
            <person name="Gilmore S.P."/>
            <person name="Henske J.K."/>
            <person name="Solomon K.V."/>
            <person name="De Groot R."/>
            <person name="Kuo A."/>
            <person name="Mondo S.J."/>
            <person name="Salamov A.A."/>
            <person name="Labutti K."/>
            <person name="Zhao Z."/>
            <person name="Chiniquy J."/>
            <person name="Barry K."/>
            <person name="Brewer H.M."/>
            <person name="Purvine S.O."/>
            <person name="Wright A.T."/>
            <person name="Boxma B."/>
            <person name="Van Alen T."/>
            <person name="Hackstein J.H."/>
            <person name="Baker S.E."/>
            <person name="Grigoriev I.V."/>
            <person name="O'Malley M.A."/>
        </authorList>
    </citation>
    <scope>NUCLEOTIDE SEQUENCE [LARGE SCALE GENOMIC DNA]</scope>
    <source>
        <strain evidence="2 3">G1</strain>
    </source>
</reference>
<dbReference type="Pfam" id="PF04979">
    <property type="entry name" value="IPP-2"/>
    <property type="match status" value="1"/>
</dbReference>
<protein>
    <recommendedName>
        <fullName evidence="4">Protein phosphatase inhibitor 2</fullName>
    </recommendedName>
</protein>
<dbReference type="AlphaFoldDB" id="A0A1Y2BYQ9"/>